<keyword evidence="5 6" id="KW-0482">Metalloprotease</keyword>
<evidence type="ECO:0000259" key="8">
    <source>
        <dbReference type="Pfam" id="PF01435"/>
    </source>
</evidence>
<dbReference type="RefSeq" id="WP_201674267.1">
    <property type="nucleotide sequence ID" value="NZ_JAEQNE010000002.1"/>
</dbReference>
<dbReference type="GO" id="GO:0046872">
    <property type="term" value="F:metal ion binding"/>
    <property type="evidence" value="ECO:0007669"/>
    <property type="project" value="UniProtKB-KW"/>
</dbReference>
<reference evidence="9 10" key="1">
    <citation type="journal article" date="2017" name="Int. J. Syst. Evol. Microbiol.">
        <title>Ramlibacter monticola sp. nov., isolated from forest soil.</title>
        <authorList>
            <person name="Chaudhary D.K."/>
            <person name="Kim J."/>
        </authorList>
    </citation>
    <scope>NUCLEOTIDE SEQUENCE [LARGE SCALE GENOMIC DNA]</scope>
    <source>
        <strain evidence="9 10">KACC 19175</strain>
    </source>
</reference>
<keyword evidence="1 6" id="KW-0645">Protease</keyword>
<evidence type="ECO:0000313" key="10">
    <source>
        <dbReference type="Proteomes" id="UP000599109"/>
    </source>
</evidence>
<dbReference type="InterPro" id="IPR011990">
    <property type="entry name" value="TPR-like_helical_dom_sf"/>
</dbReference>
<dbReference type="GO" id="GO:0004222">
    <property type="term" value="F:metalloendopeptidase activity"/>
    <property type="evidence" value="ECO:0007669"/>
    <property type="project" value="InterPro"/>
</dbReference>
<dbReference type="PANTHER" id="PTHR22726:SF1">
    <property type="entry name" value="METALLOENDOPEPTIDASE OMA1, MITOCHONDRIAL"/>
    <property type="match status" value="1"/>
</dbReference>
<dbReference type="Gene3D" id="3.30.2010.10">
    <property type="entry name" value="Metalloproteases ('zincins'), catalytic domain"/>
    <property type="match status" value="1"/>
</dbReference>
<dbReference type="EMBL" id="JAEQNE010000002">
    <property type="protein sequence ID" value="MBL0391654.1"/>
    <property type="molecule type" value="Genomic_DNA"/>
</dbReference>
<proteinExistence type="inferred from homology"/>
<comment type="caution">
    <text evidence="9">The sequence shown here is derived from an EMBL/GenBank/DDBJ whole genome shotgun (WGS) entry which is preliminary data.</text>
</comment>
<keyword evidence="7" id="KW-1133">Transmembrane helix</keyword>
<evidence type="ECO:0000256" key="5">
    <source>
        <dbReference type="ARBA" id="ARBA00023049"/>
    </source>
</evidence>
<evidence type="ECO:0000313" key="9">
    <source>
        <dbReference type="EMBL" id="MBL0391654.1"/>
    </source>
</evidence>
<dbReference type="SUPFAM" id="SSF48452">
    <property type="entry name" value="TPR-like"/>
    <property type="match status" value="1"/>
</dbReference>
<keyword evidence="2" id="KW-0479">Metal-binding</keyword>
<keyword evidence="4 6" id="KW-0862">Zinc</keyword>
<feature type="transmembrane region" description="Helical" evidence="7">
    <location>
        <begin position="164"/>
        <end position="190"/>
    </location>
</feature>
<evidence type="ECO:0000256" key="6">
    <source>
        <dbReference type="RuleBase" id="RU003983"/>
    </source>
</evidence>
<evidence type="ECO:0000256" key="7">
    <source>
        <dbReference type="SAM" id="Phobius"/>
    </source>
</evidence>
<feature type="domain" description="Peptidase M48" evidence="8">
    <location>
        <begin position="101"/>
        <end position="256"/>
    </location>
</feature>
<accession>A0A937CTJ9</accession>
<comment type="similarity">
    <text evidence="6">Belongs to the peptidase M48 family.</text>
</comment>
<dbReference type="Pfam" id="PF01435">
    <property type="entry name" value="Peptidase_M48"/>
    <property type="match status" value="1"/>
</dbReference>
<protein>
    <submittedName>
        <fullName evidence="9">M48 family metalloprotease</fullName>
    </submittedName>
</protein>
<evidence type="ECO:0000256" key="3">
    <source>
        <dbReference type="ARBA" id="ARBA00022801"/>
    </source>
</evidence>
<dbReference type="Gene3D" id="1.25.40.10">
    <property type="entry name" value="Tetratricopeptide repeat domain"/>
    <property type="match status" value="1"/>
</dbReference>
<dbReference type="GO" id="GO:0016020">
    <property type="term" value="C:membrane"/>
    <property type="evidence" value="ECO:0007669"/>
    <property type="project" value="TreeGrafter"/>
</dbReference>
<dbReference type="InterPro" id="IPR051156">
    <property type="entry name" value="Mito/Outer_Membr_Metalloprot"/>
</dbReference>
<evidence type="ECO:0000256" key="1">
    <source>
        <dbReference type="ARBA" id="ARBA00022670"/>
    </source>
</evidence>
<evidence type="ECO:0000256" key="2">
    <source>
        <dbReference type="ARBA" id="ARBA00022723"/>
    </source>
</evidence>
<sequence length="394" mass="42826">MSSAEVAGRRAFLRSACRHCAGFGALGLGAAAFAQAPAAWKSPPRFTRPALDTDEGGLWSLMDREETRLRRSPLVVRDPVLTGYLRDLVCRLGGDHCGDVRLYVVRTAQFNASMAPNGCMQVWSGLLLRVDNEAQLVAVLGHELGHYLERHTVERLRDLKNKAAAVTALAMFGLPGALAALGVAASAMGFSRDQEARADEIGMRLMRDAGYDGRQAAQIWDDLLAELKVRGGDDVGKRSAMFASHPPAGDRRDALLTLAGDGGGELGAEPLDRVLAPHRLEWLQEELRRGQFEESLELFNRKLKLNPEDAQYLYARGETLRLRGKDEDLAPSLADLQKGASLGKAPPELFRSLGLLHRTRQDGAAANAAFQKYLALAPEAGDAGLIKSYFSEVK</sequence>
<dbReference type="AlphaFoldDB" id="A0A937CTJ9"/>
<keyword evidence="7" id="KW-0812">Transmembrane</keyword>
<gene>
    <name evidence="9" type="ORF">JJ685_10955</name>
</gene>
<dbReference type="InterPro" id="IPR001915">
    <property type="entry name" value="Peptidase_M48"/>
</dbReference>
<keyword evidence="7" id="KW-0472">Membrane</keyword>
<dbReference type="CDD" id="cd07324">
    <property type="entry name" value="M48C_Oma1-like"/>
    <property type="match status" value="1"/>
</dbReference>
<name>A0A937CTJ9_9BURK</name>
<dbReference type="Proteomes" id="UP000599109">
    <property type="component" value="Unassembled WGS sequence"/>
</dbReference>
<keyword evidence="10" id="KW-1185">Reference proteome</keyword>
<dbReference type="PANTHER" id="PTHR22726">
    <property type="entry name" value="METALLOENDOPEPTIDASE OMA1"/>
    <property type="match status" value="1"/>
</dbReference>
<comment type="cofactor">
    <cofactor evidence="6">
        <name>Zn(2+)</name>
        <dbReference type="ChEBI" id="CHEBI:29105"/>
    </cofactor>
    <text evidence="6">Binds 1 zinc ion per subunit.</text>
</comment>
<evidence type="ECO:0000256" key="4">
    <source>
        <dbReference type="ARBA" id="ARBA00022833"/>
    </source>
</evidence>
<keyword evidence="3 6" id="KW-0378">Hydrolase</keyword>
<organism evidence="9 10">
    <name type="scientific">Ramlibacter monticola</name>
    <dbReference type="NCBI Taxonomy" id="1926872"/>
    <lineage>
        <taxon>Bacteria</taxon>
        <taxon>Pseudomonadati</taxon>
        <taxon>Pseudomonadota</taxon>
        <taxon>Betaproteobacteria</taxon>
        <taxon>Burkholderiales</taxon>
        <taxon>Comamonadaceae</taxon>
        <taxon>Ramlibacter</taxon>
    </lineage>
</organism>
<dbReference type="GO" id="GO:0051603">
    <property type="term" value="P:proteolysis involved in protein catabolic process"/>
    <property type="evidence" value="ECO:0007669"/>
    <property type="project" value="TreeGrafter"/>
</dbReference>